<dbReference type="SUPFAM" id="SSF48452">
    <property type="entry name" value="TPR-like"/>
    <property type="match status" value="1"/>
</dbReference>
<sequence length="158" mass="18324">MTCSVAWDVDVVEVRRKLTANLLPDAIAIIDCLIALEPNDKDLPLLKAHLHSHVGNPDAAKQLFEDLISKNTFLVKAYHGLVMVAYEYQSGTKLEVVHKRVEREIEMFKRKIRVVKGKYNDALKVYERMVTEEPRDFRPYFFQGIIYSMLKKNDEAEK</sequence>
<dbReference type="InterPro" id="IPR011990">
    <property type="entry name" value="TPR-like_helical_dom_sf"/>
</dbReference>
<dbReference type="Proteomes" id="UP001515500">
    <property type="component" value="Unplaced"/>
</dbReference>
<evidence type="ECO:0000313" key="1">
    <source>
        <dbReference type="Proteomes" id="UP001515500"/>
    </source>
</evidence>
<gene>
    <name evidence="2" type="primary">LOC120256233</name>
</gene>
<proteinExistence type="predicted"/>
<dbReference type="Gene3D" id="1.25.40.10">
    <property type="entry name" value="Tetratricopeptide repeat domain"/>
    <property type="match status" value="1"/>
</dbReference>
<organism evidence="1 2">
    <name type="scientific">Dioscorea cayennensis subsp. rotundata</name>
    <name type="common">White Guinea yam</name>
    <name type="synonym">Dioscorea rotundata</name>
    <dbReference type="NCBI Taxonomy" id="55577"/>
    <lineage>
        <taxon>Eukaryota</taxon>
        <taxon>Viridiplantae</taxon>
        <taxon>Streptophyta</taxon>
        <taxon>Embryophyta</taxon>
        <taxon>Tracheophyta</taxon>
        <taxon>Spermatophyta</taxon>
        <taxon>Magnoliopsida</taxon>
        <taxon>Liliopsida</taxon>
        <taxon>Dioscoreales</taxon>
        <taxon>Dioscoreaceae</taxon>
        <taxon>Dioscorea</taxon>
    </lineage>
</organism>
<accession>A0AB40AXN3</accession>
<name>A0AB40AXN3_DIOCR</name>
<evidence type="ECO:0000313" key="2">
    <source>
        <dbReference type="RefSeq" id="XP_039119895.1"/>
    </source>
</evidence>
<dbReference type="RefSeq" id="XP_039119895.1">
    <property type="nucleotide sequence ID" value="XM_039263961.1"/>
</dbReference>
<dbReference type="AlphaFoldDB" id="A0AB40AXN3"/>
<keyword evidence="1" id="KW-1185">Reference proteome</keyword>
<protein>
    <submittedName>
        <fullName evidence="2">Protein SLOW GREEN 1, chloroplastic-like</fullName>
    </submittedName>
</protein>
<dbReference type="GeneID" id="120256233"/>
<reference evidence="2" key="1">
    <citation type="submission" date="2025-08" db="UniProtKB">
        <authorList>
            <consortium name="RefSeq"/>
        </authorList>
    </citation>
    <scope>IDENTIFICATION</scope>
</reference>